<sequence>MTGFGTTLRAAQLERLGASITRDIDDALYDGMAVGIRVAGRTAFQASYGFADRRSGRRLGATDVFAVLSFTKAFTALGIFQAIERGALSLGTRVAEVLPGFGANGKQKVTIAQLLAHTGGMPFTLPGLSAEMQGNLRATVELACQIAPVNPPGEVVSYSAQVSYDVLGRVIEVLDPQGRPYRQIIAEDIFQPLGMANSAIGAAPVLASLRVPIVARNETPMNLGLMARDAAMTEASELPGGGGYASLDDMLRFVAMLEAGGTLDGAPVVSPAALALATTNHTGLRPNNTLAAQREMRGLAPYPAYLGLGFFLRGEGLFPMPFGHLASAATFGCIGAGSMVFWCDPERRLSAVFLSSGLMDQVDSHLRFQRLSDMVHAALSPSGTVGEAR</sequence>
<organism evidence="2 3">
    <name type="scientific">Pararhodobacter aggregans</name>
    <dbReference type="NCBI Taxonomy" id="404875"/>
    <lineage>
        <taxon>Bacteria</taxon>
        <taxon>Pseudomonadati</taxon>
        <taxon>Pseudomonadota</taxon>
        <taxon>Alphaproteobacteria</taxon>
        <taxon>Rhodobacterales</taxon>
        <taxon>Paracoccaceae</taxon>
        <taxon>Pararhodobacter</taxon>
    </lineage>
</organism>
<dbReference type="Pfam" id="PF00144">
    <property type="entry name" value="Beta-lactamase"/>
    <property type="match status" value="1"/>
</dbReference>
<dbReference type="InterPro" id="IPR012338">
    <property type="entry name" value="Beta-lactam/transpept-like"/>
</dbReference>
<dbReference type="EMBL" id="QDDR01000012">
    <property type="protein sequence ID" value="PVE45750.1"/>
    <property type="molecule type" value="Genomic_DNA"/>
</dbReference>
<name>A0A2T7UM20_9RHOB</name>
<dbReference type="PANTHER" id="PTHR43283">
    <property type="entry name" value="BETA-LACTAMASE-RELATED"/>
    <property type="match status" value="1"/>
</dbReference>
<dbReference type="InterPro" id="IPR050789">
    <property type="entry name" value="Diverse_Enzym_Activities"/>
</dbReference>
<feature type="domain" description="Beta-lactamase-related" evidence="1">
    <location>
        <begin position="30"/>
        <end position="359"/>
    </location>
</feature>
<dbReference type="OrthoDB" id="5377981at2"/>
<dbReference type="AlphaFoldDB" id="A0A2T7UM20"/>
<evidence type="ECO:0000313" key="3">
    <source>
        <dbReference type="Proteomes" id="UP000244810"/>
    </source>
</evidence>
<comment type="caution">
    <text evidence="2">The sequence shown here is derived from an EMBL/GenBank/DDBJ whole genome shotgun (WGS) entry which is preliminary data.</text>
</comment>
<protein>
    <recommendedName>
        <fullName evidence="1">Beta-lactamase-related domain-containing protein</fullName>
    </recommendedName>
</protein>
<dbReference type="Gene3D" id="3.40.710.10">
    <property type="entry name" value="DD-peptidase/beta-lactamase superfamily"/>
    <property type="match status" value="1"/>
</dbReference>
<evidence type="ECO:0000259" key="1">
    <source>
        <dbReference type="Pfam" id="PF00144"/>
    </source>
</evidence>
<evidence type="ECO:0000313" key="2">
    <source>
        <dbReference type="EMBL" id="PVE45750.1"/>
    </source>
</evidence>
<dbReference type="Proteomes" id="UP000244810">
    <property type="component" value="Unassembled WGS sequence"/>
</dbReference>
<dbReference type="PANTHER" id="PTHR43283:SF3">
    <property type="entry name" value="BETA-LACTAMASE FAMILY PROTEIN (AFU_ORTHOLOGUE AFUA_5G07500)"/>
    <property type="match status" value="1"/>
</dbReference>
<gene>
    <name evidence="2" type="ORF">DDE23_19800</name>
</gene>
<dbReference type="InterPro" id="IPR001466">
    <property type="entry name" value="Beta-lactam-related"/>
</dbReference>
<reference evidence="2 3" key="1">
    <citation type="journal article" date="2011" name="Syst. Appl. Microbiol.">
        <title>Defluviimonas denitrificans gen. nov., sp. nov., and Pararhodobacter aggregans gen. nov., sp. nov., non-phototrophic Rhodobacteraceae from the biofilter of a marine aquaculture.</title>
        <authorList>
            <person name="Foesel B.U."/>
            <person name="Drake H.L."/>
            <person name="Schramm A."/>
        </authorList>
    </citation>
    <scope>NUCLEOTIDE SEQUENCE [LARGE SCALE GENOMIC DNA]</scope>
    <source>
        <strain evidence="2 3">D1-19</strain>
    </source>
</reference>
<dbReference type="RefSeq" id="WP_107754213.1">
    <property type="nucleotide sequence ID" value="NZ_QBKF01000012.1"/>
</dbReference>
<dbReference type="SUPFAM" id="SSF56601">
    <property type="entry name" value="beta-lactamase/transpeptidase-like"/>
    <property type="match status" value="1"/>
</dbReference>
<accession>A0A2T7UM20</accession>
<proteinExistence type="predicted"/>
<keyword evidence="3" id="KW-1185">Reference proteome</keyword>